<name>A0AAQ2C7Z5_9MICO</name>
<dbReference type="Gene3D" id="1.20.120.450">
    <property type="entry name" value="dinb family like domain"/>
    <property type="match status" value="1"/>
</dbReference>
<dbReference type="Pfam" id="PF11716">
    <property type="entry name" value="MDMPI_N"/>
    <property type="match status" value="1"/>
</dbReference>
<comment type="caution">
    <text evidence="2">The sequence shown here is derived from an EMBL/GenBank/DDBJ whole genome shotgun (WGS) entry which is preliminary data.</text>
</comment>
<accession>A0AAQ2C7Z5</accession>
<dbReference type="InterPro" id="IPR024344">
    <property type="entry name" value="MDMPI_metal-binding"/>
</dbReference>
<reference evidence="2 3" key="1">
    <citation type="submission" date="2019-03" db="EMBL/GenBank/DDBJ databases">
        <title>Genomics of glacier-inhabiting Cryobacterium strains.</title>
        <authorList>
            <person name="Liu Q."/>
            <person name="Xin Y.-H."/>
        </authorList>
    </citation>
    <scope>NUCLEOTIDE SEQUENCE [LARGE SCALE GENOMIC DNA]</scope>
    <source>
        <strain evidence="3">TMT1-22</strain>
    </source>
</reference>
<keyword evidence="3" id="KW-1185">Reference proteome</keyword>
<dbReference type="Proteomes" id="UP000297403">
    <property type="component" value="Unassembled WGS sequence"/>
</dbReference>
<evidence type="ECO:0000313" key="2">
    <source>
        <dbReference type="EMBL" id="TFC51337.1"/>
    </source>
</evidence>
<feature type="domain" description="Mycothiol-dependent maleylpyruvate isomerase metal-binding" evidence="1">
    <location>
        <begin position="30"/>
        <end position="166"/>
    </location>
</feature>
<dbReference type="EMBL" id="SOFY01000014">
    <property type="protein sequence ID" value="TFC51337.1"/>
    <property type="molecule type" value="Genomic_DNA"/>
</dbReference>
<evidence type="ECO:0000259" key="1">
    <source>
        <dbReference type="Pfam" id="PF11716"/>
    </source>
</evidence>
<evidence type="ECO:0000313" key="3">
    <source>
        <dbReference type="Proteomes" id="UP000297403"/>
    </source>
</evidence>
<dbReference type="AlphaFoldDB" id="A0AAQ2C7Z5"/>
<protein>
    <recommendedName>
        <fullName evidence="1">Mycothiol-dependent maleylpyruvate isomerase metal-binding domain-containing protein</fullName>
    </recommendedName>
</protein>
<proteinExistence type="predicted"/>
<sequence length="217" mass="22212">MHAWPATREAFRQAARWFVDTSSLVNDWERPGLGEWTVRDLVGHTSRALLTVETYLGQAPAASGAAASGAAASGAAVAVLSAVDYYPLALASLGDPATVARPGRDAGAALGPDPARQVSVIADRVLQLVAETAGDAVVATPVGAMRLADYLPTRIFELTVHTCDLRASLGVPAQVPDAAASVSLHLLGDLALRKGLAADLLLAATGRGSLPAGFTVL</sequence>
<dbReference type="SUPFAM" id="SSF109854">
    <property type="entry name" value="DinB/YfiT-like putative metalloenzymes"/>
    <property type="match status" value="1"/>
</dbReference>
<gene>
    <name evidence="2" type="ORF">E3O49_04335</name>
</gene>
<dbReference type="GO" id="GO:0046872">
    <property type="term" value="F:metal ion binding"/>
    <property type="evidence" value="ECO:0007669"/>
    <property type="project" value="InterPro"/>
</dbReference>
<organism evidence="2 3">
    <name type="scientific">Cryobacterium shii</name>
    <dbReference type="NCBI Taxonomy" id="1259235"/>
    <lineage>
        <taxon>Bacteria</taxon>
        <taxon>Bacillati</taxon>
        <taxon>Actinomycetota</taxon>
        <taxon>Actinomycetes</taxon>
        <taxon>Micrococcales</taxon>
        <taxon>Microbacteriaceae</taxon>
        <taxon>Cryobacterium</taxon>
    </lineage>
</organism>
<dbReference type="InterPro" id="IPR034660">
    <property type="entry name" value="DinB/YfiT-like"/>
</dbReference>